<dbReference type="Proteomes" id="UP001370758">
    <property type="component" value="Unassembled WGS sequence"/>
</dbReference>
<dbReference type="InterPro" id="IPR006076">
    <property type="entry name" value="FAD-dep_OxRdtase"/>
</dbReference>
<evidence type="ECO:0000259" key="6">
    <source>
        <dbReference type="Pfam" id="PF01266"/>
    </source>
</evidence>
<dbReference type="Pfam" id="PF01266">
    <property type="entry name" value="DAO"/>
    <property type="match status" value="1"/>
</dbReference>
<comment type="caution">
    <text evidence="7">The sequence shown here is derived from an EMBL/GenBank/DDBJ whole genome shotgun (WGS) entry which is preliminary data.</text>
</comment>
<evidence type="ECO:0000313" key="7">
    <source>
        <dbReference type="EMBL" id="KAK6507151.1"/>
    </source>
</evidence>
<keyword evidence="3" id="KW-0285">Flavoprotein</keyword>
<sequence length="478" mass="51761">MPLIPPTPSFVEEPRSGDRPPSSIIIIGSGVFGLTTALSLSHRPEYVSTTITVIDKSPFPAADGSSIDSSRIIRADYKDPVYARLAAEALEIWRLPEPKDGSPKNSAAMIYAGVGAETRYSESGLVLVGDGDVDYVVESYRNIKAQAEELGVGDSVKYLDGEDAVRDAMKTGGVTGSKGYFNPFSGWADAQAAMVWVREQCEKRDNIKFVEGEVEMLWVKRSSEEDDAEEVGREKVEGVVMKNGDMLSADITVLAAGAWSPGLVDLAGRAVATGQVMAYVEVSEEEEAQLKDIPVALDLSSGMFIFPPRGGVMKIARHAFGYINSVEGEGWEKSGEEVVVSRPVTSVSLPGVRIPKEDEDMLAKGLGEMVPSLKGREFKKTRLCWYTDTPTGDFVVSYHPTISRLFLATGGSGHAFKFLPVLGEKIADGIEGKLEEDLAQLWKLRDPVEGPVVTYDGSRNGTERAELSSVLRVDVELP</sequence>
<gene>
    <name evidence="7" type="ORF">TWF481_005600</name>
</gene>
<dbReference type="Gene3D" id="3.50.50.60">
    <property type="entry name" value="FAD/NAD(P)-binding domain"/>
    <property type="match status" value="1"/>
</dbReference>
<proteinExistence type="inferred from homology"/>
<dbReference type="SUPFAM" id="SSF51905">
    <property type="entry name" value="FAD/NAD(P)-binding domain"/>
    <property type="match status" value="1"/>
</dbReference>
<keyword evidence="5" id="KW-0560">Oxidoreductase</keyword>
<evidence type="ECO:0000256" key="1">
    <source>
        <dbReference type="ARBA" id="ARBA00001974"/>
    </source>
</evidence>
<organism evidence="7 8">
    <name type="scientific">Arthrobotrys musiformis</name>
    <dbReference type="NCBI Taxonomy" id="47236"/>
    <lineage>
        <taxon>Eukaryota</taxon>
        <taxon>Fungi</taxon>
        <taxon>Dikarya</taxon>
        <taxon>Ascomycota</taxon>
        <taxon>Pezizomycotina</taxon>
        <taxon>Orbiliomycetes</taxon>
        <taxon>Orbiliales</taxon>
        <taxon>Orbiliaceae</taxon>
        <taxon>Arthrobotrys</taxon>
    </lineage>
</organism>
<evidence type="ECO:0000256" key="3">
    <source>
        <dbReference type="ARBA" id="ARBA00022630"/>
    </source>
</evidence>
<dbReference type="GO" id="GO:0050660">
    <property type="term" value="F:flavin adenine dinucleotide binding"/>
    <property type="evidence" value="ECO:0007669"/>
    <property type="project" value="InterPro"/>
</dbReference>
<dbReference type="InterPro" id="IPR036188">
    <property type="entry name" value="FAD/NAD-bd_sf"/>
</dbReference>
<keyword evidence="4" id="KW-0274">FAD</keyword>
<dbReference type="AlphaFoldDB" id="A0AAV9WF54"/>
<comment type="cofactor">
    <cofactor evidence="1">
        <name>FAD</name>
        <dbReference type="ChEBI" id="CHEBI:57692"/>
    </cofactor>
</comment>
<protein>
    <recommendedName>
        <fullName evidence="6">FAD dependent oxidoreductase domain-containing protein</fullName>
    </recommendedName>
</protein>
<comment type="similarity">
    <text evidence="2">Belongs to the MSOX/MTOX family.</text>
</comment>
<dbReference type="InterPro" id="IPR045170">
    <property type="entry name" value="MTOX"/>
</dbReference>
<dbReference type="GO" id="GO:0004657">
    <property type="term" value="F:proline dehydrogenase activity"/>
    <property type="evidence" value="ECO:0007669"/>
    <property type="project" value="TreeGrafter"/>
</dbReference>
<accession>A0AAV9WF54</accession>
<evidence type="ECO:0000313" key="8">
    <source>
        <dbReference type="Proteomes" id="UP001370758"/>
    </source>
</evidence>
<dbReference type="PANTHER" id="PTHR10961">
    <property type="entry name" value="PEROXISOMAL SARCOSINE OXIDASE"/>
    <property type="match status" value="1"/>
</dbReference>
<dbReference type="EMBL" id="JAVHJL010000003">
    <property type="protein sequence ID" value="KAK6507151.1"/>
    <property type="molecule type" value="Genomic_DNA"/>
</dbReference>
<dbReference type="PANTHER" id="PTHR10961:SF46">
    <property type="entry name" value="PEROXISOMAL SARCOSINE OXIDASE"/>
    <property type="match status" value="1"/>
</dbReference>
<dbReference type="SUPFAM" id="SSF54373">
    <property type="entry name" value="FAD-linked reductases, C-terminal domain"/>
    <property type="match status" value="1"/>
</dbReference>
<evidence type="ECO:0000256" key="4">
    <source>
        <dbReference type="ARBA" id="ARBA00022827"/>
    </source>
</evidence>
<dbReference type="GO" id="GO:0050031">
    <property type="term" value="F:L-pipecolate oxidase activity"/>
    <property type="evidence" value="ECO:0007669"/>
    <property type="project" value="TreeGrafter"/>
</dbReference>
<feature type="domain" description="FAD dependent oxidoreductase" evidence="6">
    <location>
        <begin position="24"/>
        <end position="428"/>
    </location>
</feature>
<evidence type="ECO:0000256" key="5">
    <source>
        <dbReference type="ARBA" id="ARBA00023002"/>
    </source>
</evidence>
<evidence type="ECO:0000256" key="2">
    <source>
        <dbReference type="ARBA" id="ARBA00010989"/>
    </source>
</evidence>
<keyword evidence="8" id="KW-1185">Reference proteome</keyword>
<name>A0AAV9WF54_9PEZI</name>
<reference evidence="7 8" key="1">
    <citation type="submission" date="2023-08" db="EMBL/GenBank/DDBJ databases">
        <authorList>
            <person name="Palmer J.M."/>
        </authorList>
    </citation>
    <scope>NUCLEOTIDE SEQUENCE [LARGE SCALE GENOMIC DNA]</scope>
    <source>
        <strain evidence="7 8">TWF481</strain>
    </source>
</reference>
<dbReference type="GO" id="GO:0008115">
    <property type="term" value="F:sarcosine oxidase activity"/>
    <property type="evidence" value="ECO:0007669"/>
    <property type="project" value="TreeGrafter"/>
</dbReference>
<dbReference type="Gene3D" id="3.30.9.10">
    <property type="entry name" value="D-Amino Acid Oxidase, subunit A, domain 2"/>
    <property type="match status" value="1"/>
</dbReference>